<dbReference type="InterPro" id="IPR052607">
    <property type="entry name" value="CEP104-like"/>
</dbReference>
<accession>A0A914UR62</accession>
<protein>
    <recommendedName>
        <fullName evidence="2">Centrosomal protein CEP104 N-terminal domain-containing protein</fullName>
    </recommendedName>
</protein>
<dbReference type="InterPro" id="IPR048739">
    <property type="entry name" value="CEP104_N"/>
</dbReference>
<keyword evidence="3" id="KW-1185">Reference proteome</keyword>
<organism evidence="3 4">
    <name type="scientific">Plectus sambesii</name>
    <dbReference type="NCBI Taxonomy" id="2011161"/>
    <lineage>
        <taxon>Eukaryota</taxon>
        <taxon>Metazoa</taxon>
        <taxon>Ecdysozoa</taxon>
        <taxon>Nematoda</taxon>
        <taxon>Chromadorea</taxon>
        <taxon>Plectida</taxon>
        <taxon>Plectina</taxon>
        <taxon>Plectoidea</taxon>
        <taxon>Plectidae</taxon>
        <taxon>Plectus</taxon>
    </lineage>
</organism>
<dbReference type="GO" id="GO:0005929">
    <property type="term" value="C:cilium"/>
    <property type="evidence" value="ECO:0007669"/>
    <property type="project" value="TreeGrafter"/>
</dbReference>
<evidence type="ECO:0000259" key="2">
    <source>
        <dbReference type="Pfam" id="PF21038"/>
    </source>
</evidence>
<reference evidence="4" key="1">
    <citation type="submission" date="2022-11" db="UniProtKB">
        <authorList>
            <consortium name="WormBaseParasite"/>
        </authorList>
    </citation>
    <scope>IDENTIFICATION</scope>
</reference>
<evidence type="ECO:0000256" key="1">
    <source>
        <dbReference type="SAM" id="MobiDB-lite"/>
    </source>
</evidence>
<dbReference type="AlphaFoldDB" id="A0A914UR62"/>
<proteinExistence type="predicted"/>
<evidence type="ECO:0000313" key="3">
    <source>
        <dbReference type="Proteomes" id="UP000887566"/>
    </source>
</evidence>
<dbReference type="Proteomes" id="UP000887566">
    <property type="component" value="Unplaced"/>
</dbReference>
<feature type="compositionally biased region" description="Basic and acidic residues" evidence="1">
    <location>
        <begin position="349"/>
        <end position="362"/>
    </location>
</feature>
<evidence type="ECO:0000313" key="4">
    <source>
        <dbReference type="WBParaSite" id="PSAMB.scaffold11558size3268.g34252.t1"/>
    </source>
</evidence>
<dbReference type="PANTHER" id="PTHR13371:SF0">
    <property type="entry name" value="CENTROSOMAL PROTEIN OF 104 KDA"/>
    <property type="match status" value="1"/>
</dbReference>
<feature type="region of interest" description="Disordered" evidence="1">
    <location>
        <begin position="338"/>
        <end position="370"/>
    </location>
</feature>
<feature type="region of interest" description="Disordered" evidence="1">
    <location>
        <begin position="186"/>
        <end position="241"/>
    </location>
</feature>
<dbReference type="Pfam" id="PF21038">
    <property type="entry name" value="CEP104_N"/>
    <property type="match status" value="1"/>
</dbReference>
<feature type="compositionally biased region" description="Basic and acidic residues" evidence="1">
    <location>
        <begin position="189"/>
        <end position="201"/>
    </location>
</feature>
<dbReference type="WBParaSite" id="PSAMB.scaffold11558size3268.g34252.t1">
    <property type="protein sequence ID" value="PSAMB.scaffold11558size3268.g34252.t1"/>
    <property type="gene ID" value="PSAMB.scaffold11558size3268.g34252"/>
</dbReference>
<feature type="compositionally biased region" description="Low complexity" evidence="1">
    <location>
        <begin position="202"/>
        <end position="218"/>
    </location>
</feature>
<sequence>MEERIRKIDLTCVVAASSDPRRFLSSLSEDDGWVAAPRKYPTDVVLSLGSKVNVYKVIVESHQDFVPTKVEIHVGRCNWGEFKSTVDCAERASFTRRGIVEFVPQGPGNLTVEPQSCYTDSIGQFVWLVIHQNHQNSQNPENFIGLKNVTVLGYPIESLPTAISQAKEDIPLDPTMSLRDDIDDEYDEYKDRRNGNKEYRSVSRARSAASRTTRSSSSKGKRSYTEKSGYSQRNEELGEDPLTSVRTLRNVLRKKRILAEQEDRMVEASMCRRGCERLDEAEDDIMALKKKHSSALVHSDTVAADQHRQAMCDVRDAAFRAIHADLLLDRSELRTFGVKSKWGQDPSEGESRRRPPSTDHRRSASVRYKK</sequence>
<name>A0A914UR62_9BILA</name>
<feature type="domain" description="Centrosomal protein CEP104 N-terminal" evidence="2">
    <location>
        <begin position="33"/>
        <end position="153"/>
    </location>
</feature>
<dbReference type="PANTHER" id="PTHR13371">
    <property type="entry name" value="GLYCINE-, GLUTAMATE-, THIENYLCYCLOHEXYLPIPERIDINE-BINDING PROTEIN"/>
    <property type="match status" value="1"/>
</dbReference>